<protein>
    <submittedName>
        <fullName evidence="6">Hypothetical transmembrane protein</fullName>
    </submittedName>
</protein>
<dbReference type="eggNOG" id="ENOG5032D9S">
    <property type="taxonomic scope" value="Bacteria"/>
</dbReference>
<feature type="transmembrane region" description="Helical" evidence="5">
    <location>
        <begin position="86"/>
        <end position="104"/>
    </location>
</feature>
<dbReference type="STRING" id="198628.Dda3937_04472"/>
<keyword evidence="7" id="KW-1185">Reference proteome</keyword>
<evidence type="ECO:0000256" key="3">
    <source>
        <dbReference type="ARBA" id="ARBA00022989"/>
    </source>
</evidence>
<dbReference type="Pfam" id="PF13564">
    <property type="entry name" value="DoxX_2"/>
    <property type="match status" value="1"/>
</dbReference>
<sequence length="148" mass="15877">MPLSHPKHECENLMAATYTYWISTVLLSLLYFTSAALYVTKSADVRKIQAELGYSASNLVPFMIVVKILGPIAILSRFNVALSDLAYASILYHLILSGLAHLGVHKPKGAIPAAVGLILLAASFATQNVAREPSSPYAPVAIAIQALR</sequence>
<evidence type="ECO:0000256" key="2">
    <source>
        <dbReference type="ARBA" id="ARBA00022692"/>
    </source>
</evidence>
<dbReference type="EMBL" id="CP002038">
    <property type="protein sequence ID" value="ADM96995.1"/>
    <property type="molecule type" value="Genomic_DNA"/>
</dbReference>
<reference evidence="6 7" key="1">
    <citation type="journal article" date="2011" name="J. Bacteriol.">
        <title>Genome sequence of the plant-pathogenic bacterium Dickeya dadantii 3937.</title>
        <authorList>
            <person name="Glasner J.D."/>
            <person name="Yang C.H."/>
            <person name="Reverchon S."/>
            <person name="Hugouvieux-Cotte-Pattat N."/>
            <person name="Condemine G."/>
            <person name="Bohin J.P."/>
            <person name="Van Gijsegem F."/>
            <person name="Yang S."/>
            <person name="Franza T."/>
            <person name="Expert D."/>
            <person name="Plunkett G. III"/>
            <person name="San Francisco M.J."/>
            <person name="Charkowski A.O."/>
            <person name="Py B."/>
            <person name="Bell K."/>
            <person name="Rauscher L."/>
            <person name="Rodriguez-Palenzuela P."/>
            <person name="Toussaint A."/>
            <person name="Holeva M.C."/>
            <person name="He S.Y."/>
            <person name="Douet V."/>
            <person name="Boccara M."/>
            <person name="Blanco C."/>
            <person name="Toth I."/>
            <person name="Anderson B.D."/>
            <person name="Biehl B.S."/>
            <person name="Mau B."/>
            <person name="Flynn S.M."/>
            <person name="Barras F."/>
            <person name="Lindeberg M."/>
            <person name="Birch P.R."/>
            <person name="Tsuyumu S."/>
            <person name="Shi X."/>
            <person name="Hibbing M."/>
            <person name="Yap M.N."/>
            <person name="Carpentier M."/>
            <person name="Dassa E."/>
            <person name="Umehara M."/>
            <person name="Kim J.F."/>
            <person name="Rusch M."/>
            <person name="Soni P."/>
            <person name="Mayhew G.F."/>
            <person name="Fouts D.E."/>
            <person name="Gill S.R."/>
            <person name="Blattner F.R."/>
            <person name="Keen N.T."/>
            <person name="Perna N.T."/>
        </authorList>
    </citation>
    <scope>NUCLEOTIDE SEQUENCE [LARGE SCALE GENOMIC DNA]</scope>
    <source>
        <strain evidence="6 7">3937</strain>
    </source>
</reference>
<dbReference type="AlphaFoldDB" id="E0SMP8"/>
<evidence type="ECO:0000256" key="1">
    <source>
        <dbReference type="ARBA" id="ARBA00004141"/>
    </source>
</evidence>
<keyword evidence="2 5" id="KW-0812">Transmembrane</keyword>
<keyword evidence="3 5" id="KW-1133">Transmembrane helix</keyword>
<name>E0SMP8_DICD3</name>
<feature type="transmembrane region" description="Helical" evidence="5">
    <location>
        <begin position="52"/>
        <end position="74"/>
    </location>
</feature>
<keyword evidence="4 5" id="KW-0472">Membrane</keyword>
<dbReference type="Proteomes" id="UP000006859">
    <property type="component" value="Chromosome"/>
</dbReference>
<evidence type="ECO:0000256" key="5">
    <source>
        <dbReference type="SAM" id="Phobius"/>
    </source>
</evidence>
<comment type="subcellular location">
    <subcellularLocation>
        <location evidence="1">Membrane</location>
        <topology evidence="1">Multi-pass membrane protein</topology>
    </subcellularLocation>
</comment>
<dbReference type="GO" id="GO:0016020">
    <property type="term" value="C:membrane"/>
    <property type="evidence" value="ECO:0007669"/>
    <property type="project" value="UniProtKB-SubCell"/>
</dbReference>
<proteinExistence type="predicted"/>
<evidence type="ECO:0000256" key="4">
    <source>
        <dbReference type="ARBA" id="ARBA00023136"/>
    </source>
</evidence>
<feature type="transmembrane region" description="Helical" evidence="5">
    <location>
        <begin position="20"/>
        <end position="40"/>
    </location>
</feature>
<dbReference type="HOGENOM" id="CLU_142057_1_0_6"/>
<evidence type="ECO:0000313" key="6">
    <source>
        <dbReference type="EMBL" id="ADM96995.1"/>
    </source>
</evidence>
<dbReference type="KEGG" id="ddd:Dda3937_04472"/>
<evidence type="ECO:0000313" key="7">
    <source>
        <dbReference type="Proteomes" id="UP000006859"/>
    </source>
</evidence>
<feature type="transmembrane region" description="Helical" evidence="5">
    <location>
        <begin position="111"/>
        <end position="130"/>
    </location>
</feature>
<dbReference type="InterPro" id="IPR032808">
    <property type="entry name" value="DoxX"/>
</dbReference>
<organism evidence="6 7">
    <name type="scientific">Dickeya dadantii (strain 3937)</name>
    <name type="common">Erwinia chrysanthemi (strain 3937)</name>
    <dbReference type="NCBI Taxonomy" id="198628"/>
    <lineage>
        <taxon>Bacteria</taxon>
        <taxon>Pseudomonadati</taxon>
        <taxon>Pseudomonadota</taxon>
        <taxon>Gammaproteobacteria</taxon>
        <taxon>Enterobacterales</taxon>
        <taxon>Pectobacteriaceae</taxon>
        <taxon>Dickeya</taxon>
    </lineage>
</organism>
<accession>E0SMP8</accession>
<gene>
    <name evidence="6" type="ordered locus">Dda3937_04472</name>
</gene>